<evidence type="ECO:0000259" key="11">
    <source>
        <dbReference type="SMART" id="SM00845"/>
    </source>
</evidence>
<evidence type="ECO:0000256" key="1">
    <source>
        <dbReference type="ARBA" id="ARBA00005306"/>
    </source>
</evidence>
<dbReference type="AlphaFoldDB" id="A0A1F4W048"/>
<dbReference type="SUPFAM" id="SSF89095">
    <property type="entry name" value="GatB/YqeY motif"/>
    <property type="match status" value="1"/>
</dbReference>
<dbReference type="GO" id="GO:0050567">
    <property type="term" value="F:glutaminyl-tRNA synthase (glutamine-hydrolyzing) activity"/>
    <property type="evidence" value="ECO:0007669"/>
    <property type="project" value="UniProtKB-UniRule"/>
</dbReference>
<comment type="function">
    <text evidence="7 10">Allows the formation of correctly charged Asn-tRNA(Asn) or Gln-tRNA(Gln) through the transamidation of misacylated Asp-tRNA(Asn) or Glu-tRNA(Gln) in organisms which lack either or both of asparaginyl-tRNA or glutaminyl-tRNA synthetases. The reaction takes place in the presence of glutamine and ATP through an activated phospho-Asp-tRNA(Asn) or phospho-Glu-tRNA(Gln).</text>
</comment>
<comment type="catalytic activity">
    <reaction evidence="9 10">
        <text>L-glutamyl-tRNA(Gln) + L-glutamine + ATP + H2O = L-glutaminyl-tRNA(Gln) + L-glutamate + ADP + phosphate + H(+)</text>
        <dbReference type="Rhea" id="RHEA:17521"/>
        <dbReference type="Rhea" id="RHEA-COMP:9681"/>
        <dbReference type="Rhea" id="RHEA-COMP:9684"/>
        <dbReference type="ChEBI" id="CHEBI:15377"/>
        <dbReference type="ChEBI" id="CHEBI:15378"/>
        <dbReference type="ChEBI" id="CHEBI:29985"/>
        <dbReference type="ChEBI" id="CHEBI:30616"/>
        <dbReference type="ChEBI" id="CHEBI:43474"/>
        <dbReference type="ChEBI" id="CHEBI:58359"/>
        <dbReference type="ChEBI" id="CHEBI:78520"/>
        <dbReference type="ChEBI" id="CHEBI:78521"/>
        <dbReference type="ChEBI" id="CHEBI:456216"/>
    </reaction>
</comment>
<accession>A0A1F4W048</accession>
<dbReference type="Gene3D" id="1.10.10.410">
    <property type="match status" value="1"/>
</dbReference>
<dbReference type="GO" id="GO:0070681">
    <property type="term" value="P:glutaminyl-tRNAGln biosynthesis via transamidation"/>
    <property type="evidence" value="ECO:0007669"/>
    <property type="project" value="TreeGrafter"/>
</dbReference>
<dbReference type="Proteomes" id="UP000176967">
    <property type="component" value="Unassembled WGS sequence"/>
</dbReference>
<dbReference type="InterPro" id="IPR006075">
    <property type="entry name" value="Asn/Gln-tRNA_Trfase_suB/E_cat"/>
</dbReference>
<dbReference type="EC" id="6.3.5.-" evidence="10"/>
<sequence length="438" mass="49072">MKKPISYQPVIGLEVHTQVKTKSKMFCGCPADPFGREPNSSTCPVCLALPGALPVPNEVAIQKTTQLAKALHCRLAEFSQFERKNYFYPDLPKGFQISQYAHPVGETGNFEGTTVRRVHLEEDTGKLIHEGGESLVDFNRSGVPLIEIVTEPEFSDPVAVTKFLKELRTLLIHLEISDADMEEGSLRLEANISLRRLGEKELPKYKVELKNINSFAFLEKALGVEIQRQQELLEKGEEVVQETRGYNEKQGVTVSQRRKEEAFDYRYFPEPDLPPLKAILAKPPEISTKEIKTPSELREALRDLGIPTQYIEAFITNLDLLHVFQELNGEIPSKEAANILVNKRFGDPLKLGKEKILSLYRQKQAKEVLSGEALAAITEKILLDNPAAVSDYVQGKPNALQFLLGQLMRATDGKADPREGRETLEKLIHAGTSTTDKN</sequence>
<evidence type="ECO:0000256" key="8">
    <source>
        <dbReference type="ARBA" id="ARBA00047380"/>
    </source>
</evidence>
<protein>
    <recommendedName>
        <fullName evidence="10">Aspartyl/glutamyl-tRNA(Asn/Gln) amidotransferase subunit B</fullName>
        <shortName evidence="10">Asp/Glu-ADT subunit B</shortName>
        <ecNumber evidence="10">6.3.5.-</ecNumber>
    </recommendedName>
</protein>
<dbReference type="InterPro" id="IPR018027">
    <property type="entry name" value="Asn/Gln_amidotransferase"/>
</dbReference>
<dbReference type="NCBIfam" id="NF004012">
    <property type="entry name" value="PRK05477.1-2"/>
    <property type="match status" value="1"/>
</dbReference>
<evidence type="ECO:0000256" key="9">
    <source>
        <dbReference type="ARBA" id="ARBA00047913"/>
    </source>
</evidence>
<dbReference type="InterPro" id="IPR017959">
    <property type="entry name" value="Asn/Gln-tRNA_amidoTrfase_suB/E"/>
</dbReference>
<evidence type="ECO:0000256" key="2">
    <source>
        <dbReference type="ARBA" id="ARBA00011123"/>
    </source>
</evidence>
<dbReference type="InterPro" id="IPR017958">
    <property type="entry name" value="Gln-tRNA_amidoTrfase_suB_CS"/>
</dbReference>
<dbReference type="InterPro" id="IPR014746">
    <property type="entry name" value="Gln_synth/guanido_kin_cat_dom"/>
</dbReference>
<comment type="caution">
    <text evidence="12">The sequence shown here is derived from an EMBL/GenBank/DDBJ whole genome shotgun (WGS) entry which is preliminary data.</text>
</comment>
<reference evidence="12 13" key="1">
    <citation type="journal article" date="2016" name="Nat. Commun.">
        <title>Thousands of microbial genomes shed light on interconnected biogeochemical processes in an aquifer system.</title>
        <authorList>
            <person name="Anantharaman K."/>
            <person name="Brown C.T."/>
            <person name="Hug L.A."/>
            <person name="Sharon I."/>
            <person name="Castelle C.J."/>
            <person name="Probst A.J."/>
            <person name="Thomas B.C."/>
            <person name="Singh A."/>
            <person name="Wilkins M.J."/>
            <person name="Karaoz U."/>
            <person name="Brodie E.L."/>
            <person name="Williams K.H."/>
            <person name="Hubbard S.S."/>
            <person name="Banfield J.F."/>
        </authorList>
    </citation>
    <scope>NUCLEOTIDE SEQUENCE [LARGE SCALE GENOMIC DNA]</scope>
</reference>
<dbReference type="SMART" id="SM00845">
    <property type="entry name" value="GatB_Yqey"/>
    <property type="match status" value="1"/>
</dbReference>
<name>A0A1F4W048_UNCKA</name>
<evidence type="ECO:0000256" key="6">
    <source>
        <dbReference type="ARBA" id="ARBA00022917"/>
    </source>
</evidence>
<evidence type="ECO:0000256" key="10">
    <source>
        <dbReference type="HAMAP-Rule" id="MF_00121"/>
    </source>
</evidence>
<keyword evidence="4 10" id="KW-0547">Nucleotide-binding</keyword>
<proteinExistence type="inferred from homology"/>
<dbReference type="GO" id="GO:0006412">
    <property type="term" value="P:translation"/>
    <property type="evidence" value="ECO:0007669"/>
    <property type="project" value="UniProtKB-UniRule"/>
</dbReference>
<evidence type="ECO:0000313" key="13">
    <source>
        <dbReference type="Proteomes" id="UP000176967"/>
    </source>
</evidence>
<evidence type="ECO:0000256" key="5">
    <source>
        <dbReference type="ARBA" id="ARBA00022840"/>
    </source>
</evidence>
<dbReference type="InterPro" id="IPR003789">
    <property type="entry name" value="Asn/Gln_tRNA_amidoTrase-B-like"/>
</dbReference>
<dbReference type="HAMAP" id="MF_00121">
    <property type="entry name" value="GatB"/>
    <property type="match status" value="1"/>
</dbReference>
<dbReference type="InterPro" id="IPR023168">
    <property type="entry name" value="GatB_Yqey_C_2"/>
</dbReference>
<evidence type="ECO:0000256" key="4">
    <source>
        <dbReference type="ARBA" id="ARBA00022741"/>
    </source>
</evidence>
<dbReference type="STRING" id="1802628.A2890_01845"/>
<feature type="domain" description="Asn/Gln amidotransferase" evidence="11">
    <location>
        <begin position="322"/>
        <end position="428"/>
    </location>
</feature>
<evidence type="ECO:0000256" key="3">
    <source>
        <dbReference type="ARBA" id="ARBA00022598"/>
    </source>
</evidence>
<dbReference type="GO" id="GO:0005524">
    <property type="term" value="F:ATP binding"/>
    <property type="evidence" value="ECO:0007669"/>
    <property type="project" value="UniProtKB-KW"/>
</dbReference>
<comment type="subunit">
    <text evidence="2 10">Heterotrimer of A, B and C subunits.</text>
</comment>
<dbReference type="Pfam" id="PF02934">
    <property type="entry name" value="GatB_N"/>
    <property type="match status" value="1"/>
</dbReference>
<dbReference type="PANTHER" id="PTHR11659">
    <property type="entry name" value="GLUTAMYL-TRNA GLN AMIDOTRANSFERASE SUBUNIT B MITOCHONDRIAL AND PROKARYOTIC PET112-RELATED"/>
    <property type="match status" value="1"/>
</dbReference>
<evidence type="ECO:0000313" key="12">
    <source>
        <dbReference type="EMBL" id="OGC62638.1"/>
    </source>
</evidence>
<dbReference type="PROSITE" id="PS01234">
    <property type="entry name" value="GATB"/>
    <property type="match status" value="1"/>
</dbReference>
<keyword evidence="5 10" id="KW-0067">ATP-binding</keyword>
<keyword evidence="6 10" id="KW-0648">Protein biosynthesis</keyword>
<dbReference type="EMBL" id="MEVL01000006">
    <property type="protein sequence ID" value="OGC62638.1"/>
    <property type="molecule type" value="Genomic_DNA"/>
</dbReference>
<dbReference type="Pfam" id="PF02637">
    <property type="entry name" value="GatB_Yqey"/>
    <property type="match status" value="1"/>
</dbReference>
<gene>
    <name evidence="10" type="primary">gatB</name>
    <name evidence="12" type="ORF">A2890_01845</name>
</gene>
<comment type="catalytic activity">
    <reaction evidence="8 10">
        <text>L-aspartyl-tRNA(Asn) + L-glutamine + ATP + H2O = L-asparaginyl-tRNA(Asn) + L-glutamate + ADP + phosphate + 2 H(+)</text>
        <dbReference type="Rhea" id="RHEA:14513"/>
        <dbReference type="Rhea" id="RHEA-COMP:9674"/>
        <dbReference type="Rhea" id="RHEA-COMP:9677"/>
        <dbReference type="ChEBI" id="CHEBI:15377"/>
        <dbReference type="ChEBI" id="CHEBI:15378"/>
        <dbReference type="ChEBI" id="CHEBI:29985"/>
        <dbReference type="ChEBI" id="CHEBI:30616"/>
        <dbReference type="ChEBI" id="CHEBI:43474"/>
        <dbReference type="ChEBI" id="CHEBI:58359"/>
        <dbReference type="ChEBI" id="CHEBI:78515"/>
        <dbReference type="ChEBI" id="CHEBI:78516"/>
        <dbReference type="ChEBI" id="CHEBI:456216"/>
    </reaction>
</comment>
<comment type="similarity">
    <text evidence="1 10">Belongs to the GatB/GatE family. GatB subfamily.</text>
</comment>
<dbReference type="GO" id="GO:0050566">
    <property type="term" value="F:asparaginyl-tRNA synthase (glutamine-hydrolyzing) activity"/>
    <property type="evidence" value="ECO:0007669"/>
    <property type="project" value="RHEA"/>
</dbReference>
<organism evidence="12 13">
    <name type="scientific">candidate division WWE3 bacterium RIFCSPLOWO2_01_FULL_53_14</name>
    <dbReference type="NCBI Taxonomy" id="1802628"/>
    <lineage>
        <taxon>Bacteria</taxon>
        <taxon>Katanobacteria</taxon>
    </lineage>
</organism>
<dbReference type="NCBIfam" id="TIGR00133">
    <property type="entry name" value="gatB"/>
    <property type="match status" value="1"/>
</dbReference>
<keyword evidence="3 10" id="KW-0436">Ligase</keyword>
<dbReference type="InterPro" id="IPR004413">
    <property type="entry name" value="GatB"/>
</dbReference>
<dbReference type="PANTHER" id="PTHR11659:SF0">
    <property type="entry name" value="GLUTAMYL-TRNA(GLN) AMIDOTRANSFERASE SUBUNIT B, MITOCHONDRIAL"/>
    <property type="match status" value="1"/>
</dbReference>
<evidence type="ECO:0000256" key="7">
    <source>
        <dbReference type="ARBA" id="ARBA00024799"/>
    </source>
</evidence>
<dbReference type="SUPFAM" id="SSF55931">
    <property type="entry name" value="Glutamine synthetase/guanido kinase"/>
    <property type="match status" value="1"/>
</dbReference>